<dbReference type="InterPro" id="IPR042088">
    <property type="entry name" value="OligoPept_F_C"/>
</dbReference>
<dbReference type="AlphaFoldDB" id="E4KM67"/>
<dbReference type="Gene3D" id="1.10.1370.20">
    <property type="entry name" value="Oligoendopeptidase f, C-terminal domain"/>
    <property type="match status" value="1"/>
</dbReference>
<dbReference type="OrthoDB" id="9769691at2"/>
<comment type="similarity">
    <text evidence="6">Belongs to the peptidase M3 family.</text>
</comment>
<dbReference type="EC" id="3.4.24.-" evidence="9"/>
<keyword evidence="3 6" id="KW-0378">Hydrolase</keyword>
<dbReference type="Gene3D" id="1.20.140.70">
    <property type="entry name" value="Oligopeptidase f, N-terminal domain"/>
    <property type="match status" value="1"/>
</dbReference>
<dbReference type="EMBL" id="AENN01000001">
    <property type="protein sequence ID" value="EFR31975.1"/>
    <property type="molecule type" value="Genomic_DNA"/>
</dbReference>
<keyword evidence="5 6" id="KW-0482">Metalloprotease</keyword>
<dbReference type="GO" id="GO:0004181">
    <property type="term" value="F:metallocarboxypeptidase activity"/>
    <property type="evidence" value="ECO:0007669"/>
    <property type="project" value="InterPro"/>
</dbReference>
<dbReference type="RefSeq" id="WP_006417460.1">
    <property type="nucleotide sequence ID" value="NZ_AENN01000001.1"/>
</dbReference>
<feature type="domain" description="Oligopeptidase F N-terminal" evidence="8">
    <location>
        <begin position="114"/>
        <end position="165"/>
    </location>
</feature>
<sequence>MQEGKWSLDALYPSYESAEYQADLARFEAIFADFEALDITDSIENIKAAIKLLEEYTVLVRRLFAYSSLQLSTDTSDQVSLKAQAKLRKINAAGTAILTKVSQFIGATQIDPASDPDLADYDFYFQEAKQENQHRLSDEVEAVIARMNMSAGAAWSQLQSLLTSTVEHDFKGRSVNLSEIRNLAYDPDPEIRKAAYETELVMYDTIKEPVAFALNNIKSQVIDLADLRGYESPLAKTLEDSRMSQATLDALLEAIKESLPAFRKYFKHKGKLLGHDQGLPFYDLFAPMGSQENSKTYTPEEAKNYLVKHFSKFSPDLADMVETMYQAQAIDYFPRKGKRGGAFCSNLPFIDSSRIMLNFEGSLSDIVTFAHELGHAYHGVQIADLKPLNWSYTMPVAETASTFNEALIMESLLSEADDQEKISLLESQISDTAQIIVDIYSRFLFEDAVFRERQDQFLFSKDLEAIMLDAQKQSYGEGLDPDYLHPYMWVCKSHYYSTGLSYYNFPYAFGGLFSRGLYALYQAQPDGFVAKYKNMLKATTTQSVEDTAAIMGLDVTTPAFWTQALDQVAALIDQFIALTSK</sequence>
<accession>E4KM67</accession>
<comment type="cofactor">
    <cofactor evidence="6">
        <name>Zn(2+)</name>
        <dbReference type="ChEBI" id="CHEBI:29105"/>
    </cofactor>
    <text evidence="6">Binds 1 zinc ion.</text>
</comment>
<evidence type="ECO:0000256" key="3">
    <source>
        <dbReference type="ARBA" id="ARBA00022801"/>
    </source>
</evidence>
<reference evidence="9 10" key="1">
    <citation type="submission" date="2010-10" db="EMBL/GenBank/DDBJ databases">
        <authorList>
            <person name="Durkin A.S."/>
            <person name="Madupu R."/>
            <person name="Torralba M."/>
            <person name="Gillis M."/>
            <person name="Methe B."/>
            <person name="Sutton G."/>
            <person name="Nelson K.E."/>
        </authorList>
    </citation>
    <scope>NUCLEOTIDE SEQUENCE [LARGE SCALE GENOMIC DNA]</scope>
    <source>
        <strain evidence="9 10">ACS-139-V-Col8</strain>
    </source>
</reference>
<evidence type="ECO:0000256" key="6">
    <source>
        <dbReference type="RuleBase" id="RU003435"/>
    </source>
</evidence>
<proteinExistence type="inferred from homology"/>
<dbReference type="InterPro" id="IPR001333">
    <property type="entry name" value="Peptidase_M32_Taq"/>
</dbReference>
<dbReference type="InterPro" id="IPR034006">
    <property type="entry name" value="M3B_PepF_2"/>
</dbReference>
<comment type="caution">
    <text evidence="9">The sequence shown here is derived from an EMBL/GenBank/DDBJ whole genome shotgun (WGS) entry which is preliminary data.</text>
</comment>
<dbReference type="Pfam" id="PF08439">
    <property type="entry name" value="Peptidase_M3_N"/>
    <property type="match status" value="1"/>
</dbReference>
<evidence type="ECO:0000256" key="1">
    <source>
        <dbReference type="ARBA" id="ARBA00022670"/>
    </source>
</evidence>
<dbReference type="PANTHER" id="PTHR34217">
    <property type="entry name" value="METAL-DEPENDENT CARBOXYPEPTIDASE"/>
    <property type="match status" value="1"/>
</dbReference>
<evidence type="ECO:0000313" key="9">
    <source>
        <dbReference type="EMBL" id="EFR31975.1"/>
    </source>
</evidence>
<keyword evidence="4 6" id="KW-0862">Zinc</keyword>
<keyword evidence="10" id="KW-1185">Reference proteome</keyword>
<feature type="domain" description="Peptidase M3A/M3B catalytic" evidence="7">
    <location>
        <begin position="183"/>
        <end position="565"/>
    </location>
</feature>
<evidence type="ECO:0000256" key="4">
    <source>
        <dbReference type="ARBA" id="ARBA00022833"/>
    </source>
</evidence>
<organism evidence="9 10">
    <name type="scientific">Eremococcus coleocola ACS-139-V-Col8</name>
    <dbReference type="NCBI Taxonomy" id="908337"/>
    <lineage>
        <taxon>Bacteria</taxon>
        <taxon>Bacillati</taxon>
        <taxon>Bacillota</taxon>
        <taxon>Bacilli</taxon>
        <taxon>Lactobacillales</taxon>
        <taxon>Aerococcaceae</taxon>
        <taxon>Eremococcus</taxon>
    </lineage>
</organism>
<dbReference type="InterPro" id="IPR013647">
    <property type="entry name" value="OligopepF_N_dom"/>
</dbReference>
<keyword evidence="2 6" id="KW-0479">Metal-binding</keyword>
<evidence type="ECO:0000313" key="10">
    <source>
        <dbReference type="Proteomes" id="UP000005990"/>
    </source>
</evidence>
<evidence type="ECO:0000259" key="7">
    <source>
        <dbReference type="Pfam" id="PF01432"/>
    </source>
</evidence>
<protein>
    <submittedName>
        <fullName evidence="9">Oligoendopeptidase, pepF/M3 family</fullName>
        <ecNumber evidence="9">3.4.24.-</ecNumber>
    </submittedName>
</protein>
<evidence type="ECO:0000259" key="8">
    <source>
        <dbReference type="Pfam" id="PF08439"/>
    </source>
</evidence>
<dbReference type="Pfam" id="PF01432">
    <property type="entry name" value="Peptidase_M3"/>
    <property type="match status" value="1"/>
</dbReference>
<evidence type="ECO:0000256" key="2">
    <source>
        <dbReference type="ARBA" id="ARBA00022723"/>
    </source>
</evidence>
<name>E4KM67_9LACT</name>
<dbReference type="GO" id="GO:0046872">
    <property type="term" value="F:metal ion binding"/>
    <property type="evidence" value="ECO:0007669"/>
    <property type="project" value="UniProtKB-UniRule"/>
</dbReference>
<dbReference type="eggNOG" id="COG1164">
    <property type="taxonomic scope" value="Bacteria"/>
</dbReference>
<dbReference type="GO" id="GO:0006508">
    <property type="term" value="P:proteolysis"/>
    <property type="evidence" value="ECO:0007669"/>
    <property type="project" value="UniProtKB-KW"/>
</dbReference>
<evidence type="ECO:0000256" key="5">
    <source>
        <dbReference type="ARBA" id="ARBA00023049"/>
    </source>
</evidence>
<gene>
    <name evidence="9" type="ORF">HMPREF9257_1053</name>
</gene>
<dbReference type="GO" id="GO:0004222">
    <property type="term" value="F:metalloendopeptidase activity"/>
    <property type="evidence" value="ECO:0007669"/>
    <property type="project" value="InterPro"/>
</dbReference>
<dbReference type="SUPFAM" id="SSF55486">
    <property type="entry name" value="Metalloproteases ('zincins'), catalytic domain"/>
    <property type="match status" value="1"/>
</dbReference>
<dbReference type="Proteomes" id="UP000005990">
    <property type="component" value="Unassembled WGS sequence"/>
</dbReference>
<keyword evidence="1 6" id="KW-0645">Protease</keyword>
<dbReference type="PANTHER" id="PTHR34217:SF1">
    <property type="entry name" value="CARBOXYPEPTIDASE 1"/>
    <property type="match status" value="1"/>
</dbReference>
<dbReference type="InterPro" id="IPR001567">
    <property type="entry name" value="Pept_M3A_M3B_dom"/>
</dbReference>
<dbReference type="CDD" id="cd09607">
    <property type="entry name" value="M3B_PepF"/>
    <property type="match status" value="1"/>
</dbReference>